<sequence>MKIAIGCDEAAFTLKELIKIHLQECGHEAVDYGCYSQDAIDYPDIAYKVSKEIQQKKFERGILLCGTGLGVAITANKVKGVRAATCHDCYSAERARKSNAAQILTMGARVIGPELAKKIVSTWLESEFQGGNSGRKVEKIEMYENLEWEANDNEEVDQQSKSCC</sequence>
<evidence type="ECO:0000256" key="1">
    <source>
        <dbReference type="ARBA" id="ARBA00008754"/>
    </source>
</evidence>
<dbReference type="Pfam" id="PF02502">
    <property type="entry name" value="LacAB_rpiB"/>
    <property type="match status" value="1"/>
</dbReference>
<dbReference type="GO" id="GO:0004751">
    <property type="term" value="F:ribose-5-phosphate isomerase activity"/>
    <property type="evidence" value="ECO:0007669"/>
    <property type="project" value="UniProtKB-EC"/>
</dbReference>
<evidence type="ECO:0000313" key="4">
    <source>
        <dbReference type="Proteomes" id="UP000830167"/>
    </source>
</evidence>
<organism evidence="3 4">
    <name type="scientific">Fodinisporobacter ferrooxydans</name>
    <dbReference type="NCBI Taxonomy" id="2901836"/>
    <lineage>
        <taxon>Bacteria</taxon>
        <taxon>Bacillati</taxon>
        <taxon>Bacillota</taxon>
        <taxon>Bacilli</taxon>
        <taxon>Bacillales</taxon>
        <taxon>Alicyclobacillaceae</taxon>
        <taxon>Fodinisporobacter</taxon>
    </lineage>
</organism>
<dbReference type="PANTHER" id="PTHR43732">
    <property type="entry name" value="RIBOSE 5-PHOSPHATE ISOMERASE-RELATED"/>
    <property type="match status" value="1"/>
</dbReference>
<dbReference type="PIRSF" id="PIRSF005384">
    <property type="entry name" value="RpiB_LacA_B"/>
    <property type="match status" value="1"/>
</dbReference>
<dbReference type="NCBIfam" id="TIGR00689">
    <property type="entry name" value="rpiB_lacA_lacB"/>
    <property type="match status" value="1"/>
</dbReference>
<dbReference type="RefSeq" id="WP_347437106.1">
    <property type="nucleotide sequence ID" value="NZ_CP089291.1"/>
</dbReference>
<protein>
    <submittedName>
        <fullName evidence="3">Ribose 5-phosphate isomerase B</fullName>
        <ecNumber evidence="3">5.3.1.6</ecNumber>
    </submittedName>
</protein>
<dbReference type="NCBIfam" id="NF004051">
    <property type="entry name" value="PRK05571.1"/>
    <property type="match status" value="1"/>
</dbReference>
<proteinExistence type="inferred from homology"/>
<dbReference type="EC" id="5.3.1.6" evidence="3"/>
<reference evidence="3" key="1">
    <citation type="submission" date="2021-12" db="EMBL/GenBank/DDBJ databases">
        <title>Alicyclobacillaceae gen. nov., sp. nov., isolated from chalcocite enrichment system.</title>
        <authorList>
            <person name="Jiang Z."/>
        </authorList>
    </citation>
    <scope>NUCLEOTIDE SEQUENCE</scope>
    <source>
        <strain evidence="3">MYW30-H2</strain>
    </source>
</reference>
<accession>A0ABY4CLW3</accession>
<dbReference type="NCBIfam" id="TIGR01120">
    <property type="entry name" value="rpiB"/>
    <property type="match status" value="1"/>
</dbReference>
<dbReference type="PANTHER" id="PTHR43732:SF1">
    <property type="entry name" value="RIBOSE 5-PHOSPHATE ISOMERASE"/>
    <property type="match status" value="1"/>
</dbReference>
<dbReference type="Gene3D" id="3.40.1400.10">
    <property type="entry name" value="Sugar-phosphate isomerase, RpiB/LacA/LacB"/>
    <property type="match status" value="1"/>
</dbReference>
<dbReference type="InterPro" id="IPR004785">
    <property type="entry name" value="RpiB"/>
</dbReference>
<comment type="similarity">
    <text evidence="1">Belongs to the LacAB/RpiB family.</text>
</comment>
<keyword evidence="2 3" id="KW-0413">Isomerase</keyword>
<dbReference type="InterPro" id="IPR003500">
    <property type="entry name" value="RpiB_LacA_LacB"/>
</dbReference>
<gene>
    <name evidence="3" type="primary">rpiB</name>
    <name evidence="3" type="ORF">LSG31_21570</name>
</gene>
<dbReference type="Proteomes" id="UP000830167">
    <property type="component" value="Chromosome"/>
</dbReference>
<evidence type="ECO:0000256" key="2">
    <source>
        <dbReference type="ARBA" id="ARBA00023235"/>
    </source>
</evidence>
<dbReference type="InterPro" id="IPR036569">
    <property type="entry name" value="RpiB_LacA_LacB_sf"/>
</dbReference>
<dbReference type="SUPFAM" id="SSF89623">
    <property type="entry name" value="Ribose/Galactose isomerase RpiB/AlsB"/>
    <property type="match status" value="1"/>
</dbReference>
<evidence type="ECO:0000313" key="3">
    <source>
        <dbReference type="EMBL" id="UOF90412.1"/>
    </source>
</evidence>
<dbReference type="InterPro" id="IPR051812">
    <property type="entry name" value="SPI_LacAB/RpiB"/>
</dbReference>
<name>A0ABY4CLW3_9BACL</name>
<keyword evidence="4" id="KW-1185">Reference proteome</keyword>
<dbReference type="EMBL" id="CP089291">
    <property type="protein sequence ID" value="UOF90412.1"/>
    <property type="molecule type" value="Genomic_DNA"/>
</dbReference>